<dbReference type="EMBL" id="JASBWR010000005">
    <property type="protein sequence ID" value="KAJ9112372.1"/>
    <property type="molecule type" value="Genomic_DNA"/>
</dbReference>
<name>A0ACC2WL59_9TREE</name>
<reference evidence="1" key="1">
    <citation type="submission" date="2023-04" db="EMBL/GenBank/DDBJ databases">
        <title>Draft Genome sequencing of Naganishia species isolated from polar environments using Oxford Nanopore Technology.</title>
        <authorList>
            <person name="Leo P."/>
            <person name="Venkateswaran K."/>
        </authorList>
    </citation>
    <scope>NUCLEOTIDE SEQUENCE</scope>
    <source>
        <strain evidence="1">MNA-CCFEE 5261</strain>
    </source>
</reference>
<evidence type="ECO:0000313" key="2">
    <source>
        <dbReference type="Proteomes" id="UP001241377"/>
    </source>
</evidence>
<proteinExistence type="predicted"/>
<accession>A0ACC2WL59</accession>
<evidence type="ECO:0000313" key="1">
    <source>
        <dbReference type="EMBL" id="KAJ9112372.1"/>
    </source>
</evidence>
<comment type="caution">
    <text evidence="1">The sequence shown here is derived from an EMBL/GenBank/DDBJ whole genome shotgun (WGS) entry which is preliminary data.</text>
</comment>
<organism evidence="1 2">
    <name type="scientific">Naganishia cerealis</name>
    <dbReference type="NCBI Taxonomy" id="610337"/>
    <lineage>
        <taxon>Eukaryota</taxon>
        <taxon>Fungi</taxon>
        <taxon>Dikarya</taxon>
        <taxon>Basidiomycota</taxon>
        <taxon>Agaricomycotina</taxon>
        <taxon>Tremellomycetes</taxon>
        <taxon>Filobasidiales</taxon>
        <taxon>Filobasidiaceae</taxon>
        <taxon>Naganishia</taxon>
    </lineage>
</organism>
<dbReference type="Proteomes" id="UP001241377">
    <property type="component" value="Unassembled WGS sequence"/>
</dbReference>
<gene>
    <name evidence="1" type="ORF">QFC19_000793</name>
</gene>
<protein>
    <submittedName>
        <fullName evidence="1">Uncharacterized protein</fullName>
    </submittedName>
</protein>
<sequence length="144" mass="16174">MAQGTTGLNERFEHMGLMDSTMDDFDVEDSWFFADYDIDDTRDLASDLDKPLKDPFSDHDTKYRFDTYSVAMGNMDGKQLQFDESLDSSQLAIEGDKKFTHRQGTGQDFVDLDPSGDERAGEAMAGPASMWAEQDTLKVGQYLA</sequence>
<keyword evidence="2" id="KW-1185">Reference proteome</keyword>